<dbReference type="SFLD" id="SFLDS00003">
    <property type="entry name" value="Haloacid_Dehalogenase"/>
    <property type="match status" value="1"/>
</dbReference>
<dbReference type="Pfam" id="PF13419">
    <property type="entry name" value="HAD_2"/>
    <property type="match status" value="1"/>
</dbReference>
<keyword evidence="2" id="KW-1185">Reference proteome</keyword>
<dbReference type="NCBIfam" id="TIGR01509">
    <property type="entry name" value="HAD-SF-IA-v3"/>
    <property type="match status" value="1"/>
</dbReference>
<dbReference type="Gene3D" id="3.40.50.1000">
    <property type="entry name" value="HAD superfamily/HAD-like"/>
    <property type="match status" value="1"/>
</dbReference>
<gene>
    <name evidence="1" type="ORF">N8I74_10640</name>
</gene>
<evidence type="ECO:0000313" key="2">
    <source>
        <dbReference type="Proteomes" id="UP001061302"/>
    </source>
</evidence>
<dbReference type="PANTHER" id="PTHR43481:SF4">
    <property type="entry name" value="GLYCEROL-1-PHOSPHATE PHOSPHOHYDROLASE 1-RELATED"/>
    <property type="match status" value="1"/>
</dbReference>
<dbReference type="SFLD" id="SFLDG01129">
    <property type="entry name" value="C1.5:_HAD__Beta-PGM__Phosphata"/>
    <property type="match status" value="1"/>
</dbReference>
<dbReference type="PANTHER" id="PTHR43481">
    <property type="entry name" value="FRUCTOSE-1-PHOSPHATE PHOSPHATASE"/>
    <property type="match status" value="1"/>
</dbReference>
<organism evidence="1 2">
    <name type="scientific">Chitiniphilus purpureus</name>
    <dbReference type="NCBI Taxonomy" id="2981137"/>
    <lineage>
        <taxon>Bacteria</taxon>
        <taxon>Pseudomonadati</taxon>
        <taxon>Pseudomonadota</taxon>
        <taxon>Betaproteobacteria</taxon>
        <taxon>Neisseriales</taxon>
        <taxon>Chitinibacteraceae</taxon>
        <taxon>Chitiniphilus</taxon>
    </lineage>
</organism>
<dbReference type="InterPro" id="IPR006439">
    <property type="entry name" value="HAD-SF_hydro_IA"/>
</dbReference>
<sequence length="220" mass="23205">MPLALPCNFAALLFDMDGTLIDSTACVERIWRTWAQEAGVDADTLLAHLHGVRGRDVLRRFAPHLDQEQAYQQLLQRELTDLEGTRPIAGVVERMHELSGLPIAIVTSAPRALAKVKLAHCGVTAPTVMVCAEDVARGKPAPDPYLHAAAQLGVAPAACLAFEDAPSGVRAARAASMPVIALTTSHAGTALCEADLHIADWQALRFAPGVGGGITVARAP</sequence>
<dbReference type="InterPro" id="IPR023214">
    <property type="entry name" value="HAD_sf"/>
</dbReference>
<dbReference type="RefSeq" id="WP_263123034.1">
    <property type="nucleotide sequence ID" value="NZ_CP106753.1"/>
</dbReference>
<dbReference type="InterPro" id="IPR041492">
    <property type="entry name" value="HAD_2"/>
</dbReference>
<dbReference type="InterPro" id="IPR036412">
    <property type="entry name" value="HAD-like_sf"/>
</dbReference>
<reference evidence="1" key="1">
    <citation type="submission" date="2022-10" db="EMBL/GenBank/DDBJ databases">
        <title>Chitiniphilus purpureus sp. nov., a novel chitin-degrading bacterium isolated from crawfish pond sediment.</title>
        <authorList>
            <person name="Li K."/>
        </authorList>
    </citation>
    <scope>NUCLEOTIDE SEQUENCE</scope>
    <source>
        <strain evidence="1">CD1</strain>
    </source>
</reference>
<dbReference type="Proteomes" id="UP001061302">
    <property type="component" value="Chromosome"/>
</dbReference>
<proteinExistence type="predicted"/>
<protein>
    <submittedName>
        <fullName evidence="1">HAD-IA family hydrolase</fullName>
    </submittedName>
</protein>
<dbReference type="GO" id="GO:0016787">
    <property type="term" value="F:hydrolase activity"/>
    <property type="evidence" value="ECO:0007669"/>
    <property type="project" value="UniProtKB-KW"/>
</dbReference>
<dbReference type="Gene3D" id="1.10.150.240">
    <property type="entry name" value="Putative phosphatase, domain 2"/>
    <property type="match status" value="1"/>
</dbReference>
<name>A0ABY6DJB7_9NEIS</name>
<dbReference type="EMBL" id="CP106753">
    <property type="protein sequence ID" value="UXY13778.1"/>
    <property type="molecule type" value="Genomic_DNA"/>
</dbReference>
<dbReference type="InterPro" id="IPR023198">
    <property type="entry name" value="PGP-like_dom2"/>
</dbReference>
<accession>A0ABY6DJB7</accession>
<evidence type="ECO:0000313" key="1">
    <source>
        <dbReference type="EMBL" id="UXY13778.1"/>
    </source>
</evidence>
<dbReference type="SUPFAM" id="SSF56784">
    <property type="entry name" value="HAD-like"/>
    <property type="match status" value="1"/>
</dbReference>
<dbReference type="InterPro" id="IPR051806">
    <property type="entry name" value="HAD-like_SPP"/>
</dbReference>
<dbReference type="NCBIfam" id="TIGR01549">
    <property type="entry name" value="HAD-SF-IA-v1"/>
    <property type="match status" value="1"/>
</dbReference>
<keyword evidence="1" id="KW-0378">Hydrolase</keyword>